<dbReference type="EC" id="3.6.5.4" evidence="9"/>
<accession>C9LTV8</accession>
<dbReference type="HAMAP" id="MF_00306">
    <property type="entry name" value="SRP54"/>
    <property type="match status" value="1"/>
</dbReference>
<reference evidence="12 13" key="1">
    <citation type="submission" date="2009-09" db="EMBL/GenBank/DDBJ databases">
        <authorList>
            <person name="Weinstock G."/>
            <person name="Sodergren E."/>
            <person name="Clifton S."/>
            <person name="Fulton L."/>
            <person name="Fulton B."/>
            <person name="Courtney L."/>
            <person name="Fronick C."/>
            <person name="Harrison M."/>
            <person name="Strong C."/>
            <person name="Farmer C."/>
            <person name="Delahaunty K."/>
            <person name="Markovic C."/>
            <person name="Hall O."/>
            <person name="Minx P."/>
            <person name="Tomlinson C."/>
            <person name="Mitreva M."/>
            <person name="Nelson J."/>
            <person name="Hou S."/>
            <person name="Wollam A."/>
            <person name="Pepin K.H."/>
            <person name="Johnson M."/>
            <person name="Bhonagiri V."/>
            <person name="Nash W.E."/>
            <person name="Warren W."/>
            <person name="Chinwalla A."/>
            <person name="Mardis E.R."/>
            <person name="Wilson R.K."/>
        </authorList>
    </citation>
    <scope>NUCLEOTIDE SEQUENCE [LARGE SCALE GENOMIC DNA]</scope>
    <source>
        <strain evidence="12">ATCC 35185</strain>
        <strain evidence="13">ATCC 35185 / DSM 20758 / VPI D19B-28</strain>
    </source>
</reference>
<keyword evidence="2 9" id="KW-0547">Nucleotide-binding</keyword>
<keyword evidence="6 9" id="KW-0733">Signal recognition particle</keyword>
<keyword evidence="4 9" id="KW-0694">RNA-binding</keyword>
<evidence type="ECO:0000313" key="12">
    <source>
        <dbReference type="EMBL" id="EEX77489.1"/>
    </source>
</evidence>
<sequence length="456" mass="49855">MIFESLADRLQQTFKKLRGHGKLTEDDVNEAMREVRMALLEADVNFKVVKDFIKKVKERAVGQDVLDTLTPAQVVIKIVDEELTELMGGTQSRLNISSVPPTVIMMAGLQGAGKTTSAGKLGLSLKKQGKKPLLVAADIYRPAAVKQLQVLGEQLGIPVFSMPQGTDAVTIARSSIDHARSHINDVVIIDTAGRLHIDEKLMQELKDIKADVKPHEILLVVDAMTGQDAVNVAESFNEGLGIDGVVLTKLDGDARGGAALSVKAVTGCPIKFVGMGEKLEALEPFHPDRMASRILGMGDVLSLIEKAQSTFDAEEAKKMEKKLRKADFTLDDFLAQMQKVRKLGSFEQILGMIPGMGGLKKQLQGQDIDLNGKEVRRIEAIIKSMTPKERADISIINGSRRKRIALGSGTRVQDVNKLLKQFNEMKKMMKQVKKMQGGKKGKGFPGLGGMKLPFMH</sequence>
<dbReference type="Pfam" id="PF02881">
    <property type="entry name" value="SRP54_N"/>
    <property type="match status" value="1"/>
</dbReference>
<dbReference type="OrthoDB" id="9804720at2"/>
<keyword evidence="14" id="KW-1185">Reference proteome</keyword>
<feature type="binding site" evidence="9">
    <location>
        <begin position="190"/>
        <end position="194"/>
    </location>
    <ligand>
        <name>GTP</name>
        <dbReference type="ChEBI" id="CHEBI:37565"/>
    </ligand>
</feature>
<comment type="subcellular location">
    <subcellularLocation>
        <location evidence="9">Cytoplasm</location>
    </subcellularLocation>
    <text evidence="9">The SRP-RNC complex is targeted to the cytoplasmic membrane.</text>
</comment>
<dbReference type="SUPFAM" id="SSF47446">
    <property type="entry name" value="Signal peptide-binding domain"/>
    <property type="match status" value="1"/>
</dbReference>
<dbReference type="CDD" id="cd18539">
    <property type="entry name" value="SRP_G"/>
    <property type="match status" value="1"/>
</dbReference>
<dbReference type="EMBL" id="ACKP02000015">
    <property type="protein sequence ID" value="EEX77489.1"/>
    <property type="molecule type" value="Genomic_DNA"/>
</dbReference>
<protein>
    <recommendedName>
        <fullName evidence="9">Signal recognition particle protein</fullName>
        <ecNumber evidence="9">3.6.5.4</ecNumber>
    </recommendedName>
    <alternativeName>
        <fullName evidence="9">Fifty-four homolog</fullName>
    </alternativeName>
</protein>
<dbReference type="GO" id="GO:0005525">
    <property type="term" value="F:GTP binding"/>
    <property type="evidence" value="ECO:0007669"/>
    <property type="project" value="UniProtKB-UniRule"/>
</dbReference>
<dbReference type="Gene3D" id="1.20.120.140">
    <property type="entry name" value="Signal recognition particle SRP54, nucleotide-binding domain"/>
    <property type="match status" value="1"/>
</dbReference>
<comment type="subunit">
    <text evidence="9">Part of the signal recognition particle protein translocation system, which is composed of SRP and FtsY.</text>
</comment>
<keyword evidence="7 9" id="KW-0687">Ribonucleoprotein</keyword>
<proteinExistence type="inferred from homology"/>
<dbReference type="KEGG" id="ssg:Selsp_1447"/>
<dbReference type="InterPro" id="IPR003593">
    <property type="entry name" value="AAA+_ATPase"/>
</dbReference>
<dbReference type="PROSITE" id="PS00300">
    <property type="entry name" value="SRP54"/>
    <property type="match status" value="1"/>
</dbReference>
<evidence type="ECO:0000256" key="9">
    <source>
        <dbReference type="HAMAP-Rule" id="MF_00306"/>
    </source>
</evidence>
<dbReference type="EMBL" id="CP002637">
    <property type="protein sequence ID" value="AEC00405.1"/>
    <property type="molecule type" value="Genomic_DNA"/>
</dbReference>
<dbReference type="Gene3D" id="3.40.50.300">
    <property type="entry name" value="P-loop containing nucleotide triphosphate hydrolases"/>
    <property type="match status" value="1"/>
</dbReference>
<dbReference type="Proteomes" id="UP000003505">
    <property type="component" value="Unassembled WGS sequence"/>
</dbReference>
<dbReference type="GO" id="GO:0008312">
    <property type="term" value="F:7S RNA binding"/>
    <property type="evidence" value="ECO:0007669"/>
    <property type="project" value="InterPro"/>
</dbReference>
<dbReference type="Gene3D" id="1.10.260.30">
    <property type="entry name" value="Signal recognition particle, SRP54 subunit, M-domain"/>
    <property type="match status" value="1"/>
</dbReference>
<dbReference type="GO" id="GO:0048500">
    <property type="term" value="C:signal recognition particle"/>
    <property type="evidence" value="ECO:0007669"/>
    <property type="project" value="UniProtKB-UniRule"/>
</dbReference>
<comment type="function">
    <text evidence="9">Involved in targeting and insertion of nascent membrane proteins into the cytoplasmic membrane. Binds to the hydrophobic signal sequence of the ribosome-nascent chain (RNC) as it emerges from the ribosomes. The SRP-RNC complex is then targeted to the cytoplasmic membrane where it interacts with the SRP receptor FtsY.</text>
</comment>
<keyword evidence="3 9" id="KW-0378">Hydrolase</keyword>
<evidence type="ECO:0000313" key="13">
    <source>
        <dbReference type="Proteomes" id="UP000003505"/>
    </source>
</evidence>
<dbReference type="PANTHER" id="PTHR11564:SF5">
    <property type="entry name" value="SIGNAL RECOGNITION PARTICLE SUBUNIT SRP54"/>
    <property type="match status" value="1"/>
</dbReference>
<evidence type="ECO:0000313" key="14">
    <source>
        <dbReference type="Proteomes" id="UP000011124"/>
    </source>
</evidence>
<dbReference type="SMART" id="SM00962">
    <property type="entry name" value="SRP54"/>
    <property type="match status" value="1"/>
</dbReference>
<evidence type="ECO:0000259" key="10">
    <source>
        <dbReference type="PROSITE" id="PS00300"/>
    </source>
</evidence>
<dbReference type="eggNOG" id="COG0541">
    <property type="taxonomic scope" value="Bacteria"/>
</dbReference>
<dbReference type="InterPro" id="IPR027417">
    <property type="entry name" value="P-loop_NTPase"/>
</dbReference>
<evidence type="ECO:0000256" key="2">
    <source>
        <dbReference type="ARBA" id="ARBA00022741"/>
    </source>
</evidence>
<comment type="catalytic activity">
    <reaction evidence="8 9">
        <text>GTP + H2O = GDP + phosphate + H(+)</text>
        <dbReference type="Rhea" id="RHEA:19669"/>
        <dbReference type="ChEBI" id="CHEBI:15377"/>
        <dbReference type="ChEBI" id="CHEBI:15378"/>
        <dbReference type="ChEBI" id="CHEBI:37565"/>
        <dbReference type="ChEBI" id="CHEBI:43474"/>
        <dbReference type="ChEBI" id="CHEBI:58189"/>
        <dbReference type="EC" id="3.6.5.4"/>
    </reaction>
</comment>
<evidence type="ECO:0000256" key="3">
    <source>
        <dbReference type="ARBA" id="ARBA00022801"/>
    </source>
</evidence>
<evidence type="ECO:0000256" key="8">
    <source>
        <dbReference type="ARBA" id="ARBA00048027"/>
    </source>
</evidence>
<dbReference type="InterPro" id="IPR004125">
    <property type="entry name" value="Signal_recog_particle_SRP54_M"/>
</dbReference>
<dbReference type="AlphaFoldDB" id="C9LTV8"/>
<comment type="similarity">
    <text evidence="1 9">Belongs to the GTP-binding SRP family. SRP54 subfamily.</text>
</comment>
<dbReference type="GO" id="GO:0003924">
    <property type="term" value="F:GTPase activity"/>
    <property type="evidence" value="ECO:0007669"/>
    <property type="project" value="UniProtKB-UniRule"/>
</dbReference>
<feature type="binding site" evidence="9">
    <location>
        <begin position="108"/>
        <end position="115"/>
    </location>
    <ligand>
        <name>GTP</name>
        <dbReference type="ChEBI" id="CHEBI:37565"/>
    </ligand>
</feature>
<dbReference type="STRING" id="546271.Selsp_1447"/>
<name>C9LTV8_SELS3</name>
<evidence type="ECO:0000313" key="11">
    <source>
        <dbReference type="EMBL" id="AEC00405.1"/>
    </source>
</evidence>
<evidence type="ECO:0000256" key="4">
    <source>
        <dbReference type="ARBA" id="ARBA00022884"/>
    </source>
</evidence>
<keyword evidence="9" id="KW-0963">Cytoplasm</keyword>
<keyword evidence="5 9" id="KW-0342">GTP-binding</keyword>
<dbReference type="FunFam" id="3.40.50.300:FF:000022">
    <property type="entry name" value="Signal recognition particle 54 kDa subunit"/>
    <property type="match status" value="1"/>
</dbReference>
<dbReference type="NCBIfam" id="TIGR00959">
    <property type="entry name" value="ffh"/>
    <property type="match status" value="1"/>
</dbReference>
<dbReference type="SUPFAM" id="SSF52540">
    <property type="entry name" value="P-loop containing nucleoside triphosphate hydrolases"/>
    <property type="match status" value="1"/>
</dbReference>
<evidence type="ECO:0000256" key="5">
    <source>
        <dbReference type="ARBA" id="ARBA00023134"/>
    </source>
</evidence>
<evidence type="ECO:0000256" key="6">
    <source>
        <dbReference type="ARBA" id="ARBA00023135"/>
    </source>
</evidence>
<reference evidence="11 14" key="2">
    <citation type="submission" date="2011-04" db="EMBL/GenBank/DDBJ databases">
        <title>The complete genome of Selenomonas sputigena DSM 20758.</title>
        <authorList>
            <consortium name="US DOE Joint Genome Institute (JGI-PGF)"/>
            <person name="Lucas S."/>
            <person name="Copeland A."/>
            <person name="Lapidus A."/>
            <person name="Bruce D."/>
            <person name="Goodwin L."/>
            <person name="Pitluck S."/>
            <person name="Peters L."/>
            <person name="Kyrpides N."/>
            <person name="Mavromatis K."/>
            <person name="Ivanova N."/>
            <person name="Ovchinnikova G."/>
            <person name="Teshima H."/>
            <person name="Detter J.C."/>
            <person name="Tapia R."/>
            <person name="Han C."/>
            <person name="Land M."/>
            <person name="Hauser L."/>
            <person name="Markowitz V."/>
            <person name="Cheng J.-F."/>
            <person name="Hugenholtz P."/>
            <person name="Woyke T."/>
            <person name="Wu D."/>
            <person name="Gronow S."/>
            <person name="Wellnitz S."/>
            <person name="Schneider S."/>
            <person name="Klenk H.-P."/>
            <person name="Eisen J.A."/>
        </authorList>
    </citation>
    <scope>NUCLEOTIDE SEQUENCE [LARGE SCALE GENOMIC DNA]</scope>
    <source>
        <strain evidence="11">ATCC 35185</strain>
        <strain evidence="14">ATCC 35185 / DSM 20758 / VPI D19B-28</strain>
    </source>
</reference>
<dbReference type="Pfam" id="PF02978">
    <property type="entry name" value="SRP_SPB"/>
    <property type="match status" value="1"/>
</dbReference>
<feature type="domain" description="SRP54-type proteins GTP-binding" evidence="10">
    <location>
        <begin position="269"/>
        <end position="282"/>
    </location>
</feature>
<dbReference type="InterPro" id="IPR022941">
    <property type="entry name" value="SRP54"/>
</dbReference>
<dbReference type="Proteomes" id="UP000011124">
    <property type="component" value="Chromosome"/>
</dbReference>
<dbReference type="SMART" id="SM00963">
    <property type="entry name" value="SRP54_N"/>
    <property type="match status" value="1"/>
</dbReference>
<dbReference type="InterPro" id="IPR036891">
    <property type="entry name" value="Signal_recog_part_SRP54_M_sf"/>
</dbReference>
<evidence type="ECO:0000256" key="7">
    <source>
        <dbReference type="ARBA" id="ARBA00023274"/>
    </source>
</evidence>
<dbReference type="InterPro" id="IPR013822">
    <property type="entry name" value="Signal_recog_particl_SRP54_hlx"/>
</dbReference>
<comment type="domain">
    <text evidence="9">Composed of three domains: the N-terminal N domain, which is responsible for interactions with the ribosome, the central G domain, which binds GTP, and the C-terminal M domain, which binds the RNA and the signal sequence of the RNC.</text>
</comment>
<dbReference type="InterPro" id="IPR042101">
    <property type="entry name" value="SRP54_N_sf"/>
</dbReference>
<dbReference type="RefSeq" id="WP_006191827.1">
    <property type="nucleotide sequence ID" value="NC_015437.1"/>
</dbReference>
<feature type="binding site" evidence="9">
    <location>
        <begin position="248"/>
        <end position="251"/>
    </location>
    <ligand>
        <name>GTP</name>
        <dbReference type="ChEBI" id="CHEBI:37565"/>
    </ligand>
</feature>
<dbReference type="InterPro" id="IPR000897">
    <property type="entry name" value="SRP54_GTPase_dom"/>
</dbReference>
<dbReference type="HOGENOM" id="CLU_009301_6_0_9"/>
<dbReference type="InterPro" id="IPR004780">
    <property type="entry name" value="SRP"/>
</dbReference>
<gene>
    <name evidence="9 12" type="primary">ffh</name>
    <name evidence="11" type="ordered locus">Selsp_1447</name>
    <name evidence="12" type="ORF">SELSPUOL_00763</name>
</gene>
<organism evidence="12 13">
    <name type="scientific">Selenomonas sputigena (strain ATCC 35185 / DSM 20758 / CCUG 44933 / VPI D19B-28)</name>
    <dbReference type="NCBI Taxonomy" id="546271"/>
    <lineage>
        <taxon>Bacteria</taxon>
        <taxon>Bacillati</taxon>
        <taxon>Bacillota</taxon>
        <taxon>Negativicutes</taxon>
        <taxon>Selenomonadales</taxon>
        <taxon>Selenomonadaceae</taxon>
        <taxon>Selenomonas</taxon>
    </lineage>
</organism>
<evidence type="ECO:0000256" key="1">
    <source>
        <dbReference type="ARBA" id="ARBA00005450"/>
    </source>
</evidence>
<dbReference type="PANTHER" id="PTHR11564">
    <property type="entry name" value="SIGNAL RECOGNITION PARTICLE 54K PROTEIN SRP54"/>
    <property type="match status" value="1"/>
</dbReference>
<dbReference type="Pfam" id="PF00448">
    <property type="entry name" value="SRP54"/>
    <property type="match status" value="1"/>
</dbReference>
<dbReference type="GO" id="GO:0006614">
    <property type="term" value="P:SRP-dependent cotranslational protein targeting to membrane"/>
    <property type="evidence" value="ECO:0007669"/>
    <property type="project" value="InterPro"/>
</dbReference>
<dbReference type="SMART" id="SM00382">
    <property type="entry name" value="AAA"/>
    <property type="match status" value="1"/>
</dbReference>